<keyword evidence="2 10" id="KW-0812">Transmembrane</keyword>
<evidence type="ECO:0000256" key="6">
    <source>
        <dbReference type="ARBA" id="ARBA00022840"/>
    </source>
</evidence>
<feature type="domain" description="Helicase ATP-binding" evidence="11">
    <location>
        <begin position="746"/>
        <end position="921"/>
    </location>
</feature>
<evidence type="ECO:0000256" key="5">
    <source>
        <dbReference type="ARBA" id="ARBA00022806"/>
    </source>
</evidence>
<feature type="region of interest" description="Disordered" evidence="9">
    <location>
        <begin position="473"/>
        <end position="494"/>
    </location>
</feature>
<feature type="transmembrane region" description="Helical" evidence="10">
    <location>
        <begin position="122"/>
        <end position="142"/>
    </location>
</feature>
<feature type="transmembrane region" description="Helical" evidence="10">
    <location>
        <begin position="344"/>
        <end position="373"/>
    </location>
</feature>
<dbReference type="CDD" id="cd17917">
    <property type="entry name" value="DEXHc_RHA-like"/>
    <property type="match status" value="1"/>
</dbReference>
<evidence type="ECO:0000256" key="2">
    <source>
        <dbReference type="ARBA" id="ARBA00022692"/>
    </source>
</evidence>
<feature type="domain" description="Helicase C-terminal" evidence="12">
    <location>
        <begin position="1038"/>
        <end position="1204"/>
    </location>
</feature>
<dbReference type="Proteomes" id="UP000570595">
    <property type="component" value="Unassembled WGS sequence"/>
</dbReference>
<dbReference type="Pfam" id="PF00271">
    <property type="entry name" value="Helicase_C"/>
    <property type="match status" value="1"/>
</dbReference>
<dbReference type="EMBL" id="JABAHT010000103">
    <property type="protein sequence ID" value="KAF4665032.1"/>
    <property type="molecule type" value="Genomic_DNA"/>
</dbReference>
<dbReference type="GO" id="GO:0005524">
    <property type="term" value="F:ATP binding"/>
    <property type="evidence" value="ECO:0007669"/>
    <property type="project" value="UniProtKB-KW"/>
</dbReference>
<feature type="transmembrane region" description="Helical" evidence="10">
    <location>
        <begin position="50"/>
        <end position="74"/>
    </location>
</feature>
<evidence type="ECO:0000256" key="3">
    <source>
        <dbReference type="ARBA" id="ARBA00022741"/>
    </source>
</evidence>
<keyword evidence="6" id="KW-0067">ATP-binding</keyword>
<dbReference type="SMART" id="SM00487">
    <property type="entry name" value="DEXDc"/>
    <property type="match status" value="1"/>
</dbReference>
<feature type="transmembrane region" description="Helical" evidence="10">
    <location>
        <begin position="417"/>
        <end position="438"/>
    </location>
</feature>
<dbReference type="GO" id="GO:0016787">
    <property type="term" value="F:hydrolase activity"/>
    <property type="evidence" value="ECO:0007669"/>
    <property type="project" value="UniProtKB-KW"/>
</dbReference>
<dbReference type="InterPro" id="IPR001650">
    <property type="entry name" value="Helicase_C-like"/>
</dbReference>
<evidence type="ECO:0000259" key="11">
    <source>
        <dbReference type="PROSITE" id="PS51192"/>
    </source>
</evidence>
<evidence type="ECO:0000256" key="7">
    <source>
        <dbReference type="ARBA" id="ARBA00022989"/>
    </source>
</evidence>
<feature type="transmembrane region" description="Helical" evidence="10">
    <location>
        <begin position="162"/>
        <end position="183"/>
    </location>
</feature>
<evidence type="ECO:0000313" key="14">
    <source>
        <dbReference type="Proteomes" id="UP000570595"/>
    </source>
</evidence>
<proteinExistence type="predicted"/>
<gene>
    <name evidence="13" type="primary">DHX9_1</name>
    <name evidence="13" type="ORF">FOZ61_000256</name>
</gene>
<reference evidence="13 14" key="1">
    <citation type="submission" date="2020-04" db="EMBL/GenBank/DDBJ databases">
        <title>Perkinsus olseni comparative genomics.</title>
        <authorList>
            <person name="Bogema D.R."/>
        </authorList>
    </citation>
    <scope>NUCLEOTIDE SEQUENCE [LARGE SCALE GENOMIC DNA]</scope>
    <source>
        <strain evidence="13">ATCC PRA-179</strain>
    </source>
</reference>
<dbReference type="InterPro" id="IPR037185">
    <property type="entry name" value="EmrE-like"/>
</dbReference>
<keyword evidence="7 10" id="KW-1133">Transmembrane helix</keyword>
<keyword evidence="3" id="KW-0547">Nucleotide-binding</keyword>
<sequence>MAEHELSGLMPLPYIIFWLRPVGATFYYVLQNPRIIYLMLTTAVWGDNLALVTLSRCVLVGVFGATVGYLIAFITDKVHSFLLAFKELAESLVAGLVIQSTDHTGPTSRDVLSIIQLPRQTLLFVMLACIVTITLNRVSNLTTRMPFTNDSDTSSSSSSQNLAPGIGINVLGAITTNLGTVLMKFHTEQRKGIGPYLRIGVTLFVLGTILTFLSFSLAPQTLLAGISAIQFVSNLVFSRYLLGEPVTFRSVLGTCWLIGGIALVVVSSANSDDSATVNYFFDEYYFSENHLVFICSVVGVVCFLASAFWFRTGVLPVWKHHSRSERVLVFELSLPRSQTPLTRFFLPTSFVMLSAMLGAQSVVSGKVLSLIIAEAFTDGQWQELYKGRTFLVLFLWVIAAIIWVIQLNRSLRVFAGAYIIPLTQVCWTSWTMISGGVVFQEFDKMASWQLPLFILGTLVLFWGVSLLAPKKKRLPQPHPSPRQQHHQQSPEVDNASSMLEAVSAMVSPSISALSVPSQEALEHHLHSIADPEQVEIGVEEAPSVAAPSSSSPRSTTGVNVLMSVMSVGALPDVETIERSGFHHLYIANSSVGRSPSASDISVVTGGDAITRNIVGVFDVEDPPYIRTRDFFKRWQNDRREIKRSKVGYLCSCAFISPLIIPNYVDIEGPEGHFRPLGRPGDVKKKRHRLPPPSGAYAAYDPWRSRFRDQRMGDSVNKSETHGVSRTVFSEVPPKELVIRQIFEPLKALLRRTDVVGIQASTGSGKTTQVPQMLLDHGREIGVPYRILVTQPRRMATLSVAMKVRNERRRSKGDEQSIGYIVHNISSLPGHLTTVDKGSVLYCTEGSLLASIGQKDGADFNGVTHLILDEVHERSKELDVLLGVVKSNLVGQGRLKIILMSASASVVDMLEYLKPGSAAQGNLLTVNENHYDIKEYYLEETVKLLGFEPPPSVKMNSSADVGDYVSPWASLPLSDAEVNKKAEEAGLTNYDDDELVQTALSSPVLEARRIPTELIESLLMWIINDWTDKMEEMYQPEKESEKRYCAVLIFLPGMGSIAKLMRYLVKSSPCAETFRQHYYFIPFHRVTAGQHASQLFKRLESVEGPRIKCVLATNVAETSLTIPDLRYVIDCCRQKVKKSKHYLEVWWAGKFNCLQRRGRTGRTCSGTCFHLVPERMFHFGLPDQLQPSIAREPLEDILLQSLCISDGRFIRGLDELLSFYRSLPHDPEARRVVLSASMLREAGALNKAGHITNRGRVLARLPLGATQGCGLLCARLLFNTGSYDDAIGFWLAVTLILLSGHHDIYVGAESEVLDGDDASGDDSDEGRSIGPRKKLLPIEAATEVHFGVDGQEARRDPILSDHFEKVIFEIEWEQKWIREGHRAAKSFAKRRHLRHSALAGMWTERDLLLDWLDRNGLAPQKHFPWGEGTKRIIIGDGWCARDLIIHHVPALETVLAAVVGSDICQSDAAGGMRTIDPPYEVGKIGYSTKLRPSESSVIHLYPQLSPDNQGYQYLQLFAYSGRSDGMWFGRDEARGRIGCLTPIMPATLVVASTARMRYCPGAGLYLSDKALMSDCEALEILWNVRLIFREAIDMVAEQWLDALGDHRTKSSAASAPLHHEGFGSEQQIQRARRMALAIGGVKLHDYNCSLTVHNWYQQDDAEGDGYSY</sequence>
<dbReference type="InterPro" id="IPR014001">
    <property type="entry name" value="Helicase_ATP-bd"/>
</dbReference>
<comment type="caution">
    <text evidence="13">The sequence shown here is derived from an EMBL/GenBank/DDBJ whole genome shotgun (WGS) entry which is preliminary data.</text>
</comment>
<dbReference type="Gene3D" id="3.40.50.300">
    <property type="entry name" value="P-loop containing nucleotide triphosphate hydrolases"/>
    <property type="match status" value="2"/>
</dbReference>
<dbReference type="GO" id="GO:0003723">
    <property type="term" value="F:RNA binding"/>
    <property type="evidence" value="ECO:0007669"/>
    <property type="project" value="TreeGrafter"/>
</dbReference>
<name>A0A7J6M0G4_PEROL</name>
<dbReference type="GO" id="GO:0015095">
    <property type="term" value="F:magnesium ion transmembrane transporter activity"/>
    <property type="evidence" value="ECO:0007669"/>
    <property type="project" value="InterPro"/>
</dbReference>
<dbReference type="Pfam" id="PF00270">
    <property type="entry name" value="DEAD"/>
    <property type="match status" value="1"/>
</dbReference>
<dbReference type="PANTHER" id="PTHR18934:SF119">
    <property type="entry name" value="ATP-DEPENDENT RNA HELICASE A"/>
    <property type="match status" value="1"/>
</dbReference>
<feature type="transmembrane region" description="Helical" evidence="10">
    <location>
        <begin position="251"/>
        <end position="270"/>
    </location>
</feature>
<protein>
    <submittedName>
        <fullName evidence="13">ATP-dependent RNA helicase A</fullName>
    </submittedName>
</protein>
<evidence type="ECO:0000256" key="9">
    <source>
        <dbReference type="SAM" id="MobiDB-lite"/>
    </source>
</evidence>
<dbReference type="GO" id="GO:0004386">
    <property type="term" value="F:helicase activity"/>
    <property type="evidence" value="ECO:0007669"/>
    <property type="project" value="UniProtKB-KW"/>
</dbReference>
<dbReference type="CDD" id="cd18791">
    <property type="entry name" value="SF2_C_RHA"/>
    <property type="match status" value="1"/>
</dbReference>
<dbReference type="SUPFAM" id="SSF103481">
    <property type="entry name" value="Multidrug resistance efflux transporter EmrE"/>
    <property type="match status" value="1"/>
</dbReference>
<evidence type="ECO:0000256" key="8">
    <source>
        <dbReference type="ARBA" id="ARBA00023136"/>
    </source>
</evidence>
<keyword evidence="5 13" id="KW-0347">Helicase</keyword>
<dbReference type="InterPro" id="IPR008521">
    <property type="entry name" value="Mg_trans_NIPA"/>
</dbReference>
<feature type="transmembrane region" description="Helical" evidence="10">
    <location>
        <begin position="385"/>
        <end position="405"/>
    </location>
</feature>
<evidence type="ECO:0000256" key="10">
    <source>
        <dbReference type="SAM" id="Phobius"/>
    </source>
</evidence>
<feature type="transmembrane region" description="Helical" evidence="10">
    <location>
        <begin position="12"/>
        <end position="30"/>
    </location>
</feature>
<keyword evidence="4" id="KW-0378">Hydrolase</keyword>
<accession>A0A7J6M0G4</accession>
<evidence type="ECO:0000259" key="12">
    <source>
        <dbReference type="PROSITE" id="PS51194"/>
    </source>
</evidence>
<keyword evidence="8 10" id="KW-0472">Membrane</keyword>
<dbReference type="SMART" id="SM00490">
    <property type="entry name" value="HELICc"/>
    <property type="match status" value="1"/>
</dbReference>
<evidence type="ECO:0000313" key="13">
    <source>
        <dbReference type="EMBL" id="KAF4665032.1"/>
    </source>
</evidence>
<feature type="transmembrane region" description="Helical" evidence="10">
    <location>
        <begin position="450"/>
        <end position="468"/>
    </location>
</feature>
<feature type="region of interest" description="Disordered" evidence="9">
    <location>
        <begin position="675"/>
        <end position="694"/>
    </location>
</feature>
<dbReference type="PANTHER" id="PTHR18934">
    <property type="entry name" value="ATP-DEPENDENT RNA HELICASE"/>
    <property type="match status" value="1"/>
</dbReference>
<dbReference type="PROSITE" id="PS51192">
    <property type="entry name" value="HELICASE_ATP_BIND_1"/>
    <property type="match status" value="1"/>
</dbReference>
<dbReference type="SUPFAM" id="SSF52540">
    <property type="entry name" value="P-loop containing nucleoside triphosphate hydrolases"/>
    <property type="match status" value="1"/>
</dbReference>
<comment type="subcellular location">
    <subcellularLocation>
        <location evidence="1">Membrane</location>
        <topology evidence="1">Multi-pass membrane protein</topology>
    </subcellularLocation>
</comment>
<dbReference type="Pfam" id="PF05653">
    <property type="entry name" value="Mg_trans_NIPA"/>
    <property type="match status" value="2"/>
</dbReference>
<dbReference type="GO" id="GO:0016020">
    <property type="term" value="C:membrane"/>
    <property type="evidence" value="ECO:0007669"/>
    <property type="project" value="UniProtKB-SubCell"/>
</dbReference>
<organism evidence="13 14">
    <name type="scientific">Perkinsus olseni</name>
    <name type="common">Perkinsus atlanticus</name>
    <dbReference type="NCBI Taxonomy" id="32597"/>
    <lineage>
        <taxon>Eukaryota</taxon>
        <taxon>Sar</taxon>
        <taxon>Alveolata</taxon>
        <taxon>Perkinsozoa</taxon>
        <taxon>Perkinsea</taxon>
        <taxon>Perkinsida</taxon>
        <taxon>Perkinsidae</taxon>
        <taxon>Perkinsus</taxon>
    </lineage>
</organism>
<dbReference type="OrthoDB" id="442952at2759"/>
<evidence type="ECO:0000256" key="1">
    <source>
        <dbReference type="ARBA" id="ARBA00004141"/>
    </source>
</evidence>
<feature type="transmembrane region" description="Helical" evidence="10">
    <location>
        <begin position="290"/>
        <end position="310"/>
    </location>
</feature>
<dbReference type="InterPro" id="IPR011545">
    <property type="entry name" value="DEAD/DEAH_box_helicase_dom"/>
</dbReference>
<dbReference type="InterPro" id="IPR027417">
    <property type="entry name" value="P-loop_NTPase"/>
</dbReference>
<feature type="transmembrane region" description="Helical" evidence="10">
    <location>
        <begin position="195"/>
        <end position="215"/>
    </location>
</feature>
<dbReference type="PROSITE" id="PS51194">
    <property type="entry name" value="HELICASE_CTER"/>
    <property type="match status" value="1"/>
</dbReference>
<evidence type="ECO:0000256" key="4">
    <source>
        <dbReference type="ARBA" id="ARBA00022801"/>
    </source>
</evidence>